<reference evidence="7" key="1">
    <citation type="submission" date="2021-01" db="EMBL/GenBank/DDBJ databases">
        <title>Whole genome shotgun sequence of Actinoplanes cyaneus NBRC 14990.</title>
        <authorList>
            <person name="Komaki H."/>
            <person name="Tamura T."/>
        </authorList>
    </citation>
    <scope>NUCLEOTIDE SEQUENCE</scope>
    <source>
        <strain evidence="7">NBRC 14990</strain>
    </source>
</reference>
<dbReference type="EMBL" id="BOMH01000063">
    <property type="protein sequence ID" value="GID69566.1"/>
    <property type="molecule type" value="Genomic_DNA"/>
</dbReference>
<accession>A0A919IR93</accession>
<dbReference type="InterPro" id="IPR002035">
    <property type="entry name" value="VWF_A"/>
</dbReference>
<dbReference type="Gene3D" id="3.40.50.410">
    <property type="entry name" value="von Willebrand factor, type A domain"/>
    <property type="match status" value="1"/>
</dbReference>
<dbReference type="InterPro" id="IPR024163">
    <property type="entry name" value="Aerotolerance_reg_N"/>
</dbReference>
<sequence length="348" mass="36664">MSLSWPWALLALVTVPLLPAARWWFDRRRRRSAVTVSSVALIRAAVPRHSAWRRRVPVALFLTGLLAIAVSTARPQATIAVPRAETSILLAIDVSGSMCSTDVSPNRLAAAVESARDFIRRTDRGIRIGLIAFSGTAGLAVPPTTDRDQLLDAVGTFRTALGTAIGEAILTSIDAIAEYNPGVAQSGVDLVPASDGGFEPDTIVVLTDGSNTTGVDPLIAAGQAAARHLRVFTIGFGTTHPGPMVCDPGQVTAGSFGAGPDPGGGYGQSLEIDERSLTEVAETTGGRYFRARDAGQLNDALAGLRSEIGLHRESTETTVWWLLAGSVLVVSAIFLSLWWGRQRTAASS</sequence>
<comment type="caution">
    <text evidence="7">The sequence shown here is derived from an EMBL/GenBank/DDBJ whole genome shotgun (WGS) entry which is preliminary data.</text>
</comment>
<keyword evidence="4 5" id="KW-0472">Membrane</keyword>
<organism evidence="7 8">
    <name type="scientific">Actinoplanes cyaneus</name>
    <dbReference type="NCBI Taxonomy" id="52696"/>
    <lineage>
        <taxon>Bacteria</taxon>
        <taxon>Bacillati</taxon>
        <taxon>Actinomycetota</taxon>
        <taxon>Actinomycetes</taxon>
        <taxon>Micromonosporales</taxon>
        <taxon>Micromonosporaceae</taxon>
        <taxon>Actinoplanes</taxon>
    </lineage>
</organism>
<dbReference type="PANTHER" id="PTHR22550:SF5">
    <property type="entry name" value="LEUCINE ZIPPER PROTEIN 4"/>
    <property type="match status" value="1"/>
</dbReference>
<keyword evidence="3 5" id="KW-1133">Transmembrane helix</keyword>
<dbReference type="InterPro" id="IPR036465">
    <property type="entry name" value="vWFA_dom_sf"/>
</dbReference>
<feature type="domain" description="VWFA" evidence="6">
    <location>
        <begin position="87"/>
        <end position="308"/>
    </location>
</feature>
<evidence type="ECO:0000256" key="2">
    <source>
        <dbReference type="ARBA" id="ARBA00022692"/>
    </source>
</evidence>
<dbReference type="Pfam" id="PF07584">
    <property type="entry name" value="BatA"/>
    <property type="match status" value="1"/>
</dbReference>
<evidence type="ECO:0000256" key="5">
    <source>
        <dbReference type="SAM" id="Phobius"/>
    </source>
</evidence>
<dbReference type="PROSITE" id="PS50234">
    <property type="entry name" value="VWFA"/>
    <property type="match status" value="1"/>
</dbReference>
<evidence type="ECO:0000259" key="6">
    <source>
        <dbReference type="PROSITE" id="PS50234"/>
    </source>
</evidence>
<evidence type="ECO:0000313" key="7">
    <source>
        <dbReference type="EMBL" id="GID69566.1"/>
    </source>
</evidence>
<feature type="transmembrane region" description="Helical" evidence="5">
    <location>
        <begin position="56"/>
        <end position="73"/>
    </location>
</feature>
<dbReference type="Proteomes" id="UP000619479">
    <property type="component" value="Unassembled WGS sequence"/>
</dbReference>
<dbReference type="RefSeq" id="WP_203752129.1">
    <property type="nucleotide sequence ID" value="NZ_BAAAUC010000040.1"/>
</dbReference>
<feature type="transmembrane region" description="Helical" evidence="5">
    <location>
        <begin position="6"/>
        <end position="25"/>
    </location>
</feature>
<evidence type="ECO:0000313" key="8">
    <source>
        <dbReference type="Proteomes" id="UP000619479"/>
    </source>
</evidence>
<protein>
    <recommendedName>
        <fullName evidence="6">VWFA domain-containing protein</fullName>
    </recommendedName>
</protein>
<dbReference type="Pfam" id="PF13519">
    <property type="entry name" value="VWA_2"/>
    <property type="match status" value="1"/>
</dbReference>
<dbReference type="AlphaFoldDB" id="A0A919IR93"/>
<name>A0A919IR93_9ACTN</name>
<dbReference type="SMART" id="SM00327">
    <property type="entry name" value="VWA"/>
    <property type="match status" value="1"/>
</dbReference>
<proteinExistence type="predicted"/>
<feature type="transmembrane region" description="Helical" evidence="5">
    <location>
        <begin position="319"/>
        <end position="339"/>
    </location>
</feature>
<dbReference type="PANTHER" id="PTHR22550">
    <property type="entry name" value="SPORE GERMINATION PROTEIN"/>
    <property type="match status" value="1"/>
</dbReference>
<evidence type="ECO:0000256" key="1">
    <source>
        <dbReference type="ARBA" id="ARBA00022475"/>
    </source>
</evidence>
<keyword evidence="1" id="KW-1003">Cell membrane</keyword>
<gene>
    <name evidence="7" type="ORF">Acy02nite_74470</name>
</gene>
<dbReference type="SUPFAM" id="SSF53300">
    <property type="entry name" value="vWA-like"/>
    <property type="match status" value="1"/>
</dbReference>
<dbReference type="InterPro" id="IPR050768">
    <property type="entry name" value="UPF0353/GerABKA_families"/>
</dbReference>
<evidence type="ECO:0000256" key="3">
    <source>
        <dbReference type="ARBA" id="ARBA00022989"/>
    </source>
</evidence>
<keyword evidence="8" id="KW-1185">Reference proteome</keyword>
<evidence type="ECO:0000256" key="4">
    <source>
        <dbReference type="ARBA" id="ARBA00023136"/>
    </source>
</evidence>
<keyword evidence="2 5" id="KW-0812">Transmembrane</keyword>